<dbReference type="GeneTree" id="ENSGT01040000240503"/>
<dbReference type="InterPro" id="IPR023214">
    <property type="entry name" value="HAD_sf"/>
</dbReference>
<dbReference type="GO" id="GO:0015031">
    <property type="term" value="P:protein transport"/>
    <property type="evidence" value="ECO:0007669"/>
    <property type="project" value="UniProtKB-KW"/>
</dbReference>
<gene>
    <name evidence="3" type="primary">TIMM50</name>
</gene>
<dbReference type="AlphaFoldDB" id="A0A8C5QBB6"/>
<name>A0A8C5QBB6_9ANUR</name>
<accession>A0A8C5QBB6</accession>
<comment type="function">
    <text evidence="1">Essential component of the TIM23 complex, a complex that mediates the translocation of transit peptide-containing proteins across the mitochondrial inner membrane.</text>
</comment>
<evidence type="ECO:0000259" key="2">
    <source>
        <dbReference type="PROSITE" id="PS50969"/>
    </source>
</evidence>
<reference evidence="3" key="1">
    <citation type="submission" date="2025-08" db="UniProtKB">
        <authorList>
            <consortium name="Ensembl"/>
        </authorList>
    </citation>
    <scope>IDENTIFICATION</scope>
</reference>
<sequence>MGALASGAMIYIFGSSSVDEQGNADISCLNRDPARVVIVDWKREAFQMQPYNGLAIKKWDGNSEDRALYDLAAFLKTVAVSGVSDVRNVLENYALEDDPLDAFKRRQTQLEQEEQQRLSELSQLVTRPGISLGSIASRLWPRSKQQ</sequence>
<reference evidence="3" key="2">
    <citation type="submission" date="2025-09" db="UniProtKB">
        <authorList>
            <consortium name="Ensembl"/>
        </authorList>
    </citation>
    <scope>IDENTIFICATION</scope>
</reference>
<keyword evidence="1" id="KW-0653">Protein transport</keyword>
<evidence type="ECO:0000256" key="1">
    <source>
        <dbReference type="RuleBase" id="RU365079"/>
    </source>
</evidence>
<dbReference type="Proteomes" id="UP000694569">
    <property type="component" value="Unplaced"/>
</dbReference>
<keyword evidence="1" id="KW-0809">Transit peptide</keyword>
<comment type="similarity">
    <text evidence="1">Belongs to the TIM50 family.</text>
</comment>
<keyword evidence="1" id="KW-0813">Transport</keyword>
<comment type="subcellular location">
    <subcellularLocation>
        <location evidence="1">Mitochondrion inner membrane</location>
        <topology evidence="1">Single-pass membrane protein</topology>
    </subcellularLocation>
</comment>
<dbReference type="PANTHER" id="PTHR12210">
    <property type="entry name" value="DULLARD PROTEIN PHOSPHATASE"/>
    <property type="match status" value="1"/>
</dbReference>
<feature type="domain" description="FCP1 homology" evidence="2">
    <location>
        <begin position="1"/>
        <end position="78"/>
    </location>
</feature>
<evidence type="ECO:0000313" key="3">
    <source>
        <dbReference type="Ensembl" id="ENSLLEP00000034120.1"/>
    </source>
</evidence>
<keyword evidence="1" id="KW-0811">Translocation</keyword>
<dbReference type="InterPro" id="IPR036412">
    <property type="entry name" value="HAD-like_sf"/>
</dbReference>
<dbReference type="PROSITE" id="PS50969">
    <property type="entry name" value="FCP1"/>
    <property type="match status" value="1"/>
</dbReference>
<comment type="subunit">
    <text evidence="1">Component of the TIM23 complex.</text>
</comment>
<dbReference type="InterPro" id="IPR050365">
    <property type="entry name" value="TIM50"/>
</dbReference>
<protein>
    <recommendedName>
        <fullName evidence="1">Mitochondrial import inner membrane translocase subunit TIM50</fullName>
    </recommendedName>
</protein>
<dbReference type="GO" id="GO:0005744">
    <property type="term" value="C:TIM23 mitochondrial import inner membrane translocase complex"/>
    <property type="evidence" value="ECO:0007669"/>
    <property type="project" value="UniProtKB-UniRule"/>
</dbReference>
<evidence type="ECO:0000313" key="4">
    <source>
        <dbReference type="Proteomes" id="UP000694569"/>
    </source>
</evidence>
<dbReference type="Gene3D" id="3.40.50.1000">
    <property type="entry name" value="HAD superfamily/HAD-like"/>
    <property type="match status" value="1"/>
</dbReference>
<dbReference type="SUPFAM" id="SSF56784">
    <property type="entry name" value="HAD-like"/>
    <property type="match status" value="1"/>
</dbReference>
<organism evidence="3 4">
    <name type="scientific">Leptobrachium leishanense</name>
    <name type="common">Leishan spiny toad</name>
    <dbReference type="NCBI Taxonomy" id="445787"/>
    <lineage>
        <taxon>Eukaryota</taxon>
        <taxon>Metazoa</taxon>
        <taxon>Chordata</taxon>
        <taxon>Craniata</taxon>
        <taxon>Vertebrata</taxon>
        <taxon>Euteleostomi</taxon>
        <taxon>Amphibia</taxon>
        <taxon>Batrachia</taxon>
        <taxon>Anura</taxon>
        <taxon>Pelobatoidea</taxon>
        <taxon>Megophryidae</taxon>
        <taxon>Leptobrachium</taxon>
    </lineage>
</organism>
<dbReference type="Ensembl" id="ENSLLET00000035419.1">
    <property type="protein sequence ID" value="ENSLLEP00000034120.1"/>
    <property type="gene ID" value="ENSLLEG00000021580.1"/>
</dbReference>
<dbReference type="Pfam" id="PF03031">
    <property type="entry name" value="NIF"/>
    <property type="match status" value="1"/>
</dbReference>
<keyword evidence="4" id="KW-1185">Reference proteome</keyword>
<dbReference type="InterPro" id="IPR004274">
    <property type="entry name" value="FCP1_dom"/>
</dbReference>
<keyword evidence="1" id="KW-0496">Mitochondrion</keyword>
<proteinExistence type="inferred from homology"/>